<feature type="domain" description="STAS" evidence="2">
    <location>
        <begin position="1"/>
        <end position="125"/>
    </location>
</feature>
<dbReference type="InterPro" id="IPR036513">
    <property type="entry name" value="STAS_dom_sf"/>
</dbReference>
<comment type="function">
    <text evidence="1">Catalyzes the hydroxylation of the N(6)-(4-aminobutyl)-L-lysine intermediate produced by deoxyhypusine synthase/DHPS on a critical lysine of the eukaryotic translation initiation factor 5A/eIF-5A. This is the second step of the post-translational modification of that lysine into an unusual amino acid residue named hypusine. Hypusination is unique to mature eIF-5A factor and is essential for its function.</text>
</comment>
<dbReference type="InterPro" id="IPR011989">
    <property type="entry name" value="ARM-like"/>
</dbReference>
<dbReference type="SUPFAM" id="SSF52091">
    <property type="entry name" value="SpoIIaa-like"/>
    <property type="match status" value="1"/>
</dbReference>
<evidence type="ECO:0000259" key="2">
    <source>
        <dbReference type="PROSITE" id="PS50801"/>
    </source>
</evidence>
<evidence type="ECO:0000256" key="1">
    <source>
        <dbReference type="ARBA" id="ARBA00045876"/>
    </source>
</evidence>
<gene>
    <name evidence="3" type="ORF">C0187_04160</name>
</gene>
<dbReference type="PANTHER" id="PTHR12697">
    <property type="entry name" value="PBS LYASE HEAT-LIKE PROTEIN"/>
    <property type="match status" value="1"/>
</dbReference>
<dbReference type="InterPro" id="IPR002645">
    <property type="entry name" value="STAS_dom"/>
</dbReference>
<proteinExistence type="predicted"/>
<dbReference type="SUPFAM" id="SSF48371">
    <property type="entry name" value="ARM repeat"/>
    <property type="match status" value="1"/>
</dbReference>
<dbReference type="PROSITE" id="PS50077">
    <property type="entry name" value="HEAT_REPEAT"/>
    <property type="match status" value="1"/>
</dbReference>
<dbReference type="Gene3D" id="1.25.10.10">
    <property type="entry name" value="Leucine-rich Repeat Variant"/>
    <property type="match status" value="3"/>
</dbReference>
<sequence length="472" mass="53787">MDVLLDKEKKVLSIKMPQDIDVKDFKSAKEQIDKYPDISEVKLDFKDVPYLQSKLIAELIGIKKYSISKDIKLTLTNVQEGVQQILEISDLLDHFTIKRDFGSYSPHELSYLLLDPEMNEAVIEYIASNFNENYAELLEQFFVSDDPVLIESAILIIGKSHNYGYVDRVKDCLDSPYPNVVRSAILVLGWFGEDSCKNKIYEFLKDEHIDVAEAAAATIALLSDENDSIAIKEYLSSSDERLRKIAIQALSLINDDFAYKFLVEHLKVENNETLRVQLAKAISYFNKPEVSDILLDMLKEDSLKIREAAASSLIRIKATDRVDQIMALVEDKDVWVAYFAVKAIGALCKEKRCSDQLEKIYSKVDTQVRIAIIESLGNIGQDVSEFLFQLLEDPNEDIRKEALNSISRMNKDLAIESANNALKDSSWVVRFKAIEILEELKPDGFKDTLKNHVKTETNRYVKEKIFSIVGEL</sequence>
<dbReference type="EMBL" id="PNIN01000041">
    <property type="protein sequence ID" value="PMP71448.1"/>
    <property type="molecule type" value="Genomic_DNA"/>
</dbReference>
<dbReference type="CDD" id="cd07043">
    <property type="entry name" value="STAS_anti-anti-sigma_factors"/>
    <property type="match status" value="1"/>
</dbReference>
<comment type="caution">
    <text evidence="3">The sequence shown here is derived from an EMBL/GenBank/DDBJ whole genome shotgun (WGS) entry which is preliminary data.</text>
</comment>
<evidence type="ECO:0000313" key="4">
    <source>
        <dbReference type="Proteomes" id="UP000242881"/>
    </source>
</evidence>
<dbReference type="Pfam" id="PF13646">
    <property type="entry name" value="HEAT_2"/>
    <property type="match status" value="2"/>
</dbReference>
<dbReference type="AlphaFoldDB" id="A0A2J6WM52"/>
<dbReference type="SMART" id="SM00567">
    <property type="entry name" value="EZ_HEAT"/>
    <property type="match status" value="7"/>
</dbReference>
<evidence type="ECO:0000313" key="3">
    <source>
        <dbReference type="EMBL" id="PMP71448.1"/>
    </source>
</evidence>
<dbReference type="GO" id="GO:0016491">
    <property type="term" value="F:oxidoreductase activity"/>
    <property type="evidence" value="ECO:0007669"/>
    <property type="project" value="TreeGrafter"/>
</dbReference>
<dbReference type="Proteomes" id="UP000242881">
    <property type="component" value="Unassembled WGS sequence"/>
</dbReference>
<dbReference type="InterPro" id="IPR016024">
    <property type="entry name" value="ARM-type_fold"/>
</dbReference>
<organism evidence="3 4">
    <name type="scientific">Calditerrivibrio nitroreducens</name>
    <dbReference type="NCBI Taxonomy" id="477976"/>
    <lineage>
        <taxon>Bacteria</taxon>
        <taxon>Pseudomonadati</taxon>
        <taxon>Deferribacterota</taxon>
        <taxon>Deferribacteres</taxon>
        <taxon>Deferribacterales</taxon>
        <taxon>Calditerrivibrionaceae</taxon>
    </lineage>
</organism>
<dbReference type="Pfam" id="PF01740">
    <property type="entry name" value="STAS"/>
    <property type="match status" value="1"/>
</dbReference>
<protein>
    <recommendedName>
        <fullName evidence="2">STAS domain-containing protein</fullName>
    </recommendedName>
</protein>
<accession>A0A2J6WM52</accession>
<reference evidence="3 4" key="1">
    <citation type="submission" date="2018-01" db="EMBL/GenBank/DDBJ databases">
        <title>Metagenomic assembled genomes from two thermal pools in the Uzon Caldera, Kamchatka, Russia.</title>
        <authorList>
            <person name="Wilkins L."/>
            <person name="Ettinger C."/>
        </authorList>
    </citation>
    <scope>NUCLEOTIDE SEQUENCE [LARGE SCALE GENOMIC DNA]</scope>
    <source>
        <strain evidence="3">ZAV-05</strain>
    </source>
</reference>
<dbReference type="PROSITE" id="PS50801">
    <property type="entry name" value="STAS"/>
    <property type="match status" value="1"/>
</dbReference>
<dbReference type="InterPro" id="IPR004155">
    <property type="entry name" value="PBS_lyase_HEAT"/>
</dbReference>
<name>A0A2J6WM52_9BACT</name>
<dbReference type="RefSeq" id="WP_424605558.1">
    <property type="nucleotide sequence ID" value="NZ_JBNAVA010000005.1"/>
</dbReference>
<dbReference type="Gene3D" id="3.30.750.24">
    <property type="entry name" value="STAS domain"/>
    <property type="match status" value="1"/>
</dbReference>
<dbReference type="InterPro" id="IPR021133">
    <property type="entry name" value="HEAT_type_2"/>
</dbReference>
<dbReference type="PANTHER" id="PTHR12697:SF5">
    <property type="entry name" value="DEOXYHYPUSINE HYDROXYLASE"/>
    <property type="match status" value="1"/>
</dbReference>